<accession>A0A0N0BKD3</accession>
<proteinExistence type="predicted"/>
<name>A0A0N0BKD3_9HYME</name>
<dbReference type="STRING" id="166423.A0A0N0BKD3"/>
<feature type="region of interest" description="Disordered" evidence="1">
    <location>
        <begin position="1"/>
        <end position="27"/>
    </location>
</feature>
<feature type="region of interest" description="Disordered" evidence="1">
    <location>
        <begin position="81"/>
        <end position="118"/>
    </location>
</feature>
<reference evidence="2 3" key="1">
    <citation type="submission" date="2015-07" db="EMBL/GenBank/DDBJ databases">
        <title>The genome of Melipona quadrifasciata.</title>
        <authorList>
            <person name="Pan H."/>
            <person name="Kapheim K."/>
        </authorList>
    </citation>
    <scope>NUCLEOTIDE SEQUENCE [LARGE SCALE GENOMIC DNA]</scope>
    <source>
        <strain evidence="2">0111107301</strain>
        <tissue evidence="2">Whole body</tissue>
    </source>
</reference>
<organism evidence="2 3">
    <name type="scientific">Melipona quadrifasciata</name>
    <dbReference type="NCBI Taxonomy" id="166423"/>
    <lineage>
        <taxon>Eukaryota</taxon>
        <taxon>Metazoa</taxon>
        <taxon>Ecdysozoa</taxon>
        <taxon>Arthropoda</taxon>
        <taxon>Hexapoda</taxon>
        <taxon>Insecta</taxon>
        <taxon>Pterygota</taxon>
        <taxon>Neoptera</taxon>
        <taxon>Endopterygota</taxon>
        <taxon>Hymenoptera</taxon>
        <taxon>Apocrita</taxon>
        <taxon>Aculeata</taxon>
        <taxon>Apoidea</taxon>
        <taxon>Anthophila</taxon>
        <taxon>Apidae</taxon>
        <taxon>Melipona</taxon>
    </lineage>
</organism>
<evidence type="ECO:0000313" key="2">
    <source>
        <dbReference type="EMBL" id="KOX80418.1"/>
    </source>
</evidence>
<evidence type="ECO:0000313" key="3">
    <source>
        <dbReference type="Proteomes" id="UP000053105"/>
    </source>
</evidence>
<protein>
    <submittedName>
        <fullName evidence="2">Uncharacterized protein</fullName>
    </submittedName>
</protein>
<gene>
    <name evidence="2" type="ORF">WN51_06707</name>
</gene>
<sequence>MADDKNEDTKEDNVKENKDQRQTITAEERSEYFKKLEKWLHEAYAWQSMAAMFPYYLMSGQIINPGVPSFSSQVSNVANTHRLIVGTNGQENDPVRQRRPQDHVGPPFQPPGAEGRRS</sequence>
<dbReference type="EMBL" id="KQ435701">
    <property type="protein sequence ID" value="KOX80418.1"/>
    <property type="molecule type" value="Genomic_DNA"/>
</dbReference>
<dbReference type="OrthoDB" id="10061042at2759"/>
<feature type="compositionally biased region" description="Basic and acidic residues" evidence="1">
    <location>
        <begin position="93"/>
        <end position="102"/>
    </location>
</feature>
<evidence type="ECO:0000256" key="1">
    <source>
        <dbReference type="SAM" id="MobiDB-lite"/>
    </source>
</evidence>
<feature type="compositionally biased region" description="Basic and acidic residues" evidence="1">
    <location>
        <begin position="7"/>
        <end position="27"/>
    </location>
</feature>
<dbReference type="AlphaFoldDB" id="A0A0N0BKD3"/>
<dbReference type="Proteomes" id="UP000053105">
    <property type="component" value="Unassembled WGS sequence"/>
</dbReference>
<keyword evidence="3" id="KW-1185">Reference proteome</keyword>